<comment type="function">
    <text evidence="6">May play the central regulatory role in sporulation. It may be an element of the effector pathway responsible for the activation of sporulation genes in response to nutritional stress. Spo0A may act in concert with spo0H (a sigma factor) to control the expression of some genes that are critical to the sporulation process.</text>
</comment>
<dbReference type="AlphaFoldDB" id="I4A8U6"/>
<dbReference type="SUPFAM" id="SSF52172">
    <property type="entry name" value="CheY-like"/>
    <property type="match status" value="1"/>
</dbReference>
<dbReference type="InterPro" id="IPR019546">
    <property type="entry name" value="TAT_signal_bac_arc"/>
</dbReference>
<dbReference type="Pfam" id="PF00072">
    <property type="entry name" value="Response_reg"/>
    <property type="match status" value="1"/>
</dbReference>
<evidence type="ECO:0000259" key="9">
    <source>
        <dbReference type="PROSITE" id="PS50110"/>
    </source>
</evidence>
<dbReference type="Gene3D" id="2.40.40.20">
    <property type="match status" value="1"/>
</dbReference>
<dbReference type="InterPro" id="IPR050612">
    <property type="entry name" value="Prok_Mopterin_Oxidored"/>
</dbReference>
<dbReference type="RefSeq" id="WP_014793868.1">
    <property type="nucleotide sequence ID" value="NC_018017.1"/>
</dbReference>
<comment type="similarity">
    <text evidence="1">Belongs to the prokaryotic molybdopterin-containing oxidoreductase family.</text>
</comment>
<dbReference type="Pfam" id="PF04879">
    <property type="entry name" value="Molybdop_Fe4S4"/>
    <property type="match status" value="1"/>
</dbReference>
<feature type="coiled-coil region" evidence="8">
    <location>
        <begin position="136"/>
        <end position="171"/>
    </location>
</feature>
<dbReference type="eggNOG" id="COG0243">
    <property type="taxonomic scope" value="Bacteria"/>
</dbReference>
<reference evidence="11 12" key="2">
    <citation type="journal article" date="2015" name="J. Bacteriol.">
        <title>Genomic, proteomic, and biochemical analysis of the organohalide respiratory pathway in Desulfitobacterium dehalogenans.</title>
        <authorList>
            <person name="Kruse T."/>
            <person name="van de Pas B.A."/>
            <person name="Atteia A."/>
            <person name="Krab K."/>
            <person name="Hagen W.R."/>
            <person name="Goodwin L."/>
            <person name="Chain P."/>
            <person name="Boeren S."/>
            <person name="Maphosa F."/>
            <person name="Schraa G."/>
            <person name="de Vos W.M."/>
            <person name="van der Oost J."/>
            <person name="Smidt H."/>
            <person name="Stams A.J."/>
        </authorList>
    </citation>
    <scope>NUCLEOTIDE SEQUENCE [LARGE SCALE GENOMIC DNA]</scope>
    <source>
        <strain evidence="12">ATCC 51507 / DSM 9161 / JW/IU-DC1</strain>
    </source>
</reference>
<dbReference type="PANTHER" id="PTHR43742">
    <property type="entry name" value="TRIMETHYLAMINE-N-OXIDE REDUCTASE"/>
    <property type="match status" value="1"/>
</dbReference>
<evidence type="ECO:0000256" key="1">
    <source>
        <dbReference type="ARBA" id="ARBA00010312"/>
    </source>
</evidence>
<dbReference type="InterPro" id="IPR006963">
    <property type="entry name" value="Mopterin_OxRdtase_4Fe-4S_dom"/>
</dbReference>
<dbReference type="Pfam" id="PF00384">
    <property type="entry name" value="Molybdopterin"/>
    <property type="match status" value="1"/>
</dbReference>
<evidence type="ECO:0000259" key="10">
    <source>
        <dbReference type="PROSITE" id="PS51669"/>
    </source>
</evidence>
<keyword evidence="4" id="KW-0408">Iron</keyword>
<evidence type="ECO:0000256" key="8">
    <source>
        <dbReference type="SAM" id="Coils"/>
    </source>
</evidence>
<dbReference type="GO" id="GO:0046872">
    <property type="term" value="F:metal ion binding"/>
    <property type="evidence" value="ECO:0007669"/>
    <property type="project" value="UniProtKB-KW"/>
</dbReference>
<dbReference type="InterPro" id="IPR006656">
    <property type="entry name" value="Mopterin_OxRdtase"/>
</dbReference>
<keyword evidence="8" id="KW-0175">Coiled coil</keyword>
<dbReference type="InterPro" id="IPR001789">
    <property type="entry name" value="Sig_transdc_resp-reg_receiver"/>
</dbReference>
<evidence type="ECO:0000256" key="2">
    <source>
        <dbReference type="ARBA" id="ARBA00018672"/>
    </source>
</evidence>
<dbReference type="Gene3D" id="2.20.25.90">
    <property type="entry name" value="ADC-like domains"/>
    <property type="match status" value="1"/>
</dbReference>
<dbReference type="Proteomes" id="UP000006053">
    <property type="component" value="Chromosome"/>
</dbReference>
<dbReference type="EMBL" id="CP003348">
    <property type="protein sequence ID" value="AFM00381.1"/>
    <property type="molecule type" value="Genomic_DNA"/>
</dbReference>
<dbReference type="PROSITE" id="PS50110">
    <property type="entry name" value="RESPONSE_REGULATORY"/>
    <property type="match status" value="1"/>
</dbReference>
<dbReference type="STRING" id="756499.Desde_1994"/>
<evidence type="ECO:0000256" key="4">
    <source>
        <dbReference type="ARBA" id="ARBA00023004"/>
    </source>
</evidence>
<dbReference type="HOGENOM" id="CLU_000422_13_3_9"/>
<accession>I4A8U6</accession>
<proteinExistence type="inferred from homology"/>
<dbReference type="SUPFAM" id="SSF53706">
    <property type="entry name" value="Formate dehydrogenase/DMSO reductase, domains 1-3"/>
    <property type="match status" value="1"/>
</dbReference>
<dbReference type="InterPro" id="IPR011006">
    <property type="entry name" value="CheY-like_superfamily"/>
</dbReference>
<dbReference type="InterPro" id="IPR009010">
    <property type="entry name" value="Asp_de-COase-like_dom_sf"/>
</dbReference>
<evidence type="ECO:0000256" key="6">
    <source>
        <dbReference type="ARBA" id="ARBA00024867"/>
    </source>
</evidence>
<feature type="domain" description="Response regulatory" evidence="9">
    <location>
        <begin position="18"/>
        <end position="131"/>
    </location>
</feature>
<evidence type="ECO:0000256" key="3">
    <source>
        <dbReference type="ARBA" id="ARBA00022723"/>
    </source>
</evidence>
<dbReference type="GO" id="GO:0016491">
    <property type="term" value="F:oxidoreductase activity"/>
    <property type="evidence" value="ECO:0007669"/>
    <property type="project" value="InterPro"/>
</dbReference>
<keyword evidence="3" id="KW-0479">Metal-binding</keyword>
<reference evidence="12" key="1">
    <citation type="submission" date="2012-06" db="EMBL/GenBank/DDBJ databases">
        <title>Complete sequence of Desulfitobacterium dehalogenans ATCC 51507.</title>
        <authorList>
            <person name="Lucas S."/>
            <person name="Han J."/>
            <person name="Lapidus A."/>
            <person name="Cheng J.-F."/>
            <person name="Goodwin L."/>
            <person name="Pitluck S."/>
            <person name="Peters L."/>
            <person name="Ovchinnikova G."/>
            <person name="Teshima H."/>
            <person name="Detter J.C."/>
            <person name="Han C."/>
            <person name="Tapia R."/>
            <person name="Land M."/>
            <person name="Hauser L."/>
            <person name="Kyrpides N."/>
            <person name="Ivanova N."/>
            <person name="Pagani I."/>
            <person name="Kruse T."/>
            <person name="de Vos W.M."/>
            <person name="Smidt H."/>
            <person name="Woyke T."/>
        </authorList>
    </citation>
    <scope>NUCLEOTIDE SEQUENCE [LARGE SCALE GENOMIC DNA]</scope>
    <source>
        <strain evidence="12">ATCC 51507 / DSM 9161 / JW/IU-DC1</strain>
    </source>
</reference>
<dbReference type="Gene3D" id="3.40.50.2300">
    <property type="match status" value="1"/>
</dbReference>
<evidence type="ECO:0000256" key="7">
    <source>
        <dbReference type="PROSITE-ProRule" id="PRU00169"/>
    </source>
</evidence>
<dbReference type="GO" id="GO:0051536">
    <property type="term" value="F:iron-sulfur cluster binding"/>
    <property type="evidence" value="ECO:0007669"/>
    <property type="project" value="UniProtKB-KW"/>
</dbReference>
<organism evidence="11 12">
    <name type="scientific">Desulfitobacterium dehalogenans (strain ATCC 51507 / DSM 9161 / JW/IU-DC1)</name>
    <dbReference type="NCBI Taxonomy" id="756499"/>
    <lineage>
        <taxon>Bacteria</taxon>
        <taxon>Bacillati</taxon>
        <taxon>Bacillota</taxon>
        <taxon>Clostridia</taxon>
        <taxon>Eubacteriales</taxon>
        <taxon>Desulfitobacteriaceae</taxon>
        <taxon>Desulfitobacterium</taxon>
    </lineage>
</organism>
<keyword evidence="5" id="KW-0411">Iron-sulfur</keyword>
<dbReference type="PROSITE" id="PS51669">
    <property type="entry name" value="4FE4S_MOW_BIS_MGD"/>
    <property type="match status" value="1"/>
</dbReference>
<dbReference type="NCBIfam" id="TIGR01409">
    <property type="entry name" value="TAT_signal_seq"/>
    <property type="match status" value="1"/>
</dbReference>
<dbReference type="SUPFAM" id="SSF50692">
    <property type="entry name" value="ADC-like"/>
    <property type="match status" value="1"/>
</dbReference>
<evidence type="ECO:0000313" key="11">
    <source>
        <dbReference type="EMBL" id="AFM00381.1"/>
    </source>
</evidence>
<dbReference type="Gene3D" id="3.40.50.740">
    <property type="match status" value="1"/>
</dbReference>
<sequence>MATKQLPPQLEETAESSHITLVVSHPWLQEAFMRLLQDAGIAVSVIAEPEELLKGVDETVDIVMVDVMAYQSQYRHLFEMMRQKHPGLLIIALLSEHTAYHASNVAKAGANGIVIKENADTELLSALYSALSGSRITKLSSRLLNAVKKCEAMQEEEVAKLIEKKELEEKDDGGLLGSKFGRRSFLKGTAAAAAVVGVTTSVPGGLTNMLSPVTAQASENPEEKVYAVSCRSNCFSGCHLNATVRNGKLVKTEMREFPDPEYSRACLKGLTHVQRVYDPDRLKKPMRRAGKRGEGQWEEISWDEAINEICTKWKAIRSQYGDSAVSFASLSGCFGINSWYSYQPLMNLMNASSFAHNVDAAYAYTAFTVFGLGPFNCGNETKDIKNARSIIVWGSNPAEAQIQSWHFFAEAIDNGATMIVIDPNYTITASKAKHFVPVNPATDGILAMAMINLVIEEDWVDWDFVKKSSVGPFWVIESEDKDLDGLFLRTSHFRPLQEGEEDTILVRDADGNFASPQSISDPVVEGADHIELLKDGVKIAVKVETAYAKLKKAIAAYTLADAVKACGVDEAMIREITRIYATQGPSIIYNGYGPDHYTNGHQAVFAITTLAILTGNAGKKGAFAGNPGNAALFLNYGAAAPDGIATKSPVINSIVGPDTIKNKKYGDIPVDVKSLYVSCGNMIGNWPDRNAWLEAFEQLELVVVADMTMSDTAMYADIVLPVCHWFEMSDILTTVTQHPYMLLSEKAIEPLYESKTDWDIIALLGRGMGYEKYFNKTGDEFVKEFVFGAPQSMRALGVPENVTWDNLMKEKALRVLPGDNYIHGENGVFPTAHGRAQFYLERPYPIGGFYGQEVDLVKERLPYWEPATEVFADNPLKEKYPLSLIQGHSRFRTHTQWGLGVPWLNELITKHSEKEPSVQLNPLDARARGLQEGDLVKLYNDRGYVVVKAILNDGIRPGTLLMYKGWQRDQFIEGHYQNLTLSKAHGFCANSPYFDVLVEVELYKGGKH</sequence>
<evidence type="ECO:0000256" key="5">
    <source>
        <dbReference type="ARBA" id="ARBA00023014"/>
    </source>
</evidence>
<evidence type="ECO:0000313" key="12">
    <source>
        <dbReference type="Proteomes" id="UP000006053"/>
    </source>
</evidence>
<feature type="modified residue" description="4-aspartylphosphate" evidence="7">
    <location>
        <position position="66"/>
    </location>
</feature>
<gene>
    <name evidence="11" type="ordered locus">Desde_1994</name>
</gene>
<feature type="domain" description="4Fe-4S Mo/W bis-MGD-type" evidence="10">
    <location>
        <begin position="223"/>
        <end position="280"/>
    </location>
</feature>
<dbReference type="Pfam" id="PF01568">
    <property type="entry name" value="Molydop_binding"/>
    <property type="match status" value="1"/>
</dbReference>
<keyword evidence="7" id="KW-0597">Phosphoprotein</keyword>
<dbReference type="KEGG" id="ddh:Desde_1994"/>
<dbReference type="PANTHER" id="PTHR43742:SF6">
    <property type="entry name" value="OXIDOREDUCTASE YYAE-RELATED"/>
    <property type="match status" value="1"/>
</dbReference>
<dbReference type="OrthoDB" id="219031at2"/>
<dbReference type="Gene3D" id="3.40.50.12440">
    <property type="match status" value="1"/>
</dbReference>
<keyword evidence="12" id="KW-1185">Reference proteome</keyword>
<name>I4A8U6_DESDJ</name>
<dbReference type="SMART" id="SM00926">
    <property type="entry name" value="Molybdop_Fe4S4"/>
    <property type="match status" value="1"/>
</dbReference>
<protein>
    <recommendedName>
        <fullName evidence="2">Stage 0 sporulation protein A homolog</fullName>
    </recommendedName>
</protein>
<dbReference type="InterPro" id="IPR006657">
    <property type="entry name" value="MoPterin_dinucl-bd_dom"/>
</dbReference>
<dbReference type="Gene3D" id="3.40.228.10">
    <property type="entry name" value="Dimethylsulfoxide Reductase, domain 2"/>
    <property type="match status" value="1"/>
</dbReference>
<dbReference type="GO" id="GO:0043546">
    <property type="term" value="F:molybdopterin cofactor binding"/>
    <property type="evidence" value="ECO:0007669"/>
    <property type="project" value="InterPro"/>
</dbReference>
<dbReference type="GO" id="GO:0000160">
    <property type="term" value="P:phosphorelay signal transduction system"/>
    <property type="evidence" value="ECO:0007669"/>
    <property type="project" value="InterPro"/>
</dbReference>